<dbReference type="OrthoDB" id="5987198at2759"/>
<feature type="domain" description="Protein kinase" evidence="1">
    <location>
        <begin position="24"/>
        <end position="345"/>
    </location>
</feature>
<dbReference type="GO" id="GO:0044773">
    <property type="term" value="P:mitotic DNA damage checkpoint signaling"/>
    <property type="evidence" value="ECO:0007669"/>
    <property type="project" value="TreeGrafter"/>
</dbReference>
<gene>
    <name evidence="2" type="ORF">TRAPUB_14143</name>
</gene>
<reference evidence="2 3" key="1">
    <citation type="submission" date="2016-10" db="EMBL/GenBank/DDBJ databases">
        <title>Genome sequence of the basidiomycete white-rot fungus Trametes pubescens.</title>
        <authorList>
            <person name="Makela M.R."/>
            <person name="Granchi Z."/>
            <person name="Peng M."/>
            <person name="De Vries R.P."/>
            <person name="Grigoriev I."/>
            <person name="Riley R."/>
            <person name="Hilden K."/>
        </authorList>
    </citation>
    <scope>NUCLEOTIDE SEQUENCE [LARGE SCALE GENOMIC DNA]</scope>
    <source>
        <strain evidence="2 3">FBCC735</strain>
    </source>
</reference>
<dbReference type="PANTHER" id="PTHR44167:SF30">
    <property type="entry name" value="PHOSPHORYLASE KINASE"/>
    <property type="match status" value="1"/>
</dbReference>
<dbReference type="InterPro" id="IPR000719">
    <property type="entry name" value="Prot_kinase_dom"/>
</dbReference>
<proteinExistence type="predicted"/>
<evidence type="ECO:0000313" key="2">
    <source>
        <dbReference type="EMBL" id="OJT09361.1"/>
    </source>
</evidence>
<name>A0A1M2VP30_TRAPU</name>
<dbReference type="OMA" id="RDCASKN"/>
<dbReference type="GO" id="GO:0005634">
    <property type="term" value="C:nucleus"/>
    <property type="evidence" value="ECO:0007669"/>
    <property type="project" value="TreeGrafter"/>
</dbReference>
<evidence type="ECO:0000313" key="3">
    <source>
        <dbReference type="Proteomes" id="UP000184267"/>
    </source>
</evidence>
<dbReference type="Proteomes" id="UP000184267">
    <property type="component" value="Unassembled WGS sequence"/>
</dbReference>
<protein>
    <recommendedName>
        <fullName evidence="1">Protein kinase domain-containing protein</fullName>
    </recommendedName>
</protein>
<dbReference type="InterPro" id="IPR011009">
    <property type="entry name" value="Kinase-like_dom_sf"/>
</dbReference>
<accession>A0A1M2VP30</accession>
<dbReference type="EMBL" id="MNAD01000924">
    <property type="protein sequence ID" value="OJT09361.1"/>
    <property type="molecule type" value="Genomic_DNA"/>
</dbReference>
<sequence>MADSTSGDPNAKRDENEMFWVARQPHLKNLGYGLRPRYQPDWEPSWKDNPEGWMDAEDAIPLTFRFNVIDAVRLSDQSLVYIKKVKRDSEEVQIAKWLSSEELQKDPRNCCVPILEVLHLPGDEDFAFMIMPFLRYIDSPAFELVGDALQCGGKLLEGLTFLHEHGIAHRDCASKNVMMDASAMYPQGHHPILNDHLPDCSRIAPVRPRASAGVKYYFIDFGISTRFAAEDGPRLVTGSKGLDKSPPELSDGSVPYDPFRLDVYILGNLFREIFTQKYRNLTMLDPLVKKMTALDPAKRPTAQEALREWQVVQESTSMLTSGWRLQPVDEDTLVGAVRDLIHLVRIDR</sequence>
<dbReference type="STRING" id="154538.A0A1M2VP30"/>
<dbReference type="PROSITE" id="PS50011">
    <property type="entry name" value="PROTEIN_KINASE_DOM"/>
    <property type="match status" value="1"/>
</dbReference>
<dbReference type="Gene3D" id="1.10.510.10">
    <property type="entry name" value="Transferase(Phosphotransferase) domain 1"/>
    <property type="match status" value="1"/>
</dbReference>
<evidence type="ECO:0000259" key="1">
    <source>
        <dbReference type="PROSITE" id="PS50011"/>
    </source>
</evidence>
<organism evidence="2 3">
    <name type="scientific">Trametes pubescens</name>
    <name type="common">White-rot fungus</name>
    <dbReference type="NCBI Taxonomy" id="154538"/>
    <lineage>
        <taxon>Eukaryota</taxon>
        <taxon>Fungi</taxon>
        <taxon>Dikarya</taxon>
        <taxon>Basidiomycota</taxon>
        <taxon>Agaricomycotina</taxon>
        <taxon>Agaricomycetes</taxon>
        <taxon>Polyporales</taxon>
        <taxon>Polyporaceae</taxon>
        <taxon>Trametes</taxon>
    </lineage>
</organism>
<dbReference type="GO" id="GO:0004674">
    <property type="term" value="F:protein serine/threonine kinase activity"/>
    <property type="evidence" value="ECO:0007669"/>
    <property type="project" value="TreeGrafter"/>
</dbReference>
<dbReference type="AlphaFoldDB" id="A0A1M2VP30"/>
<comment type="caution">
    <text evidence="2">The sequence shown here is derived from an EMBL/GenBank/DDBJ whole genome shotgun (WGS) entry which is preliminary data.</text>
</comment>
<dbReference type="PANTHER" id="PTHR44167">
    <property type="entry name" value="OVARIAN-SPECIFIC SERINE/THREONINE-PROTEIN KINASE LOK-RELATED"/>
    <property type="match status" value="1"/>
</dbReference>
<dbReference type="SUPFAM" id="SSF56112">
    <property type="entry name" value="Protein kinase-like (PK-like)"/>
    <property type="match status" value="1"/>
</dbReference>
<dbReference type="SMART" id="SM00220">
    <property type="entry name" value="S_TKc"/>
    <property type="match status" value="1"/>
</dbReference>
<dbReference type="GO" id="GO:0005524">
    <property type="term" value="F:ATP binding"/>
    <property type="evidence" value="ECO:0007669"/>
    <property type="project" value="InterPro"/>
</dbReference>
<keyword evidence="3" id="KW-1185">Reference proteome</keyword>